<evidence type="ECO:0000256" key="1">
    <source>
        <dbReference type="SAM" id="Phobius"/>
    </source>
</evidence>
<dbReference type="VEuPathDB" id="MicrosporidiaDB:DI09_56p20"/>
<keyword evidence="1" id="KW-1133">Transmembrane helix</keyword>
<protein>
    <submittedName>
        <fullName evidence="2">Uncharacterized protein</fullName>
    </submittedName>
</protein>
<feature type="transmembrane region" description="Helical" evidence="1">
    <location>
        <begin position="112"/>
        <end position="129"/>
    </location>
</feature>
<feature type="transmembrane region" description="Helical" evidence="1">
    <location>
        <begin position="369"/>
        <end position="390"/>
    </location>
</feature>
<organism evidence="2 3">
    <name type="scientific">Mitosporidium daphniae</name>
    <dbReference type="NCBI Taxonomy" id="1485682"/>
    <lineage>
        <taxon>Eukaryota</taxon>
        <taxon>Fungi</taxon>
        <taxon>Fungi incertae sedis</taxon>
        <taxon>Microsporidia</taxon>
        <taxon>Mitosporidium</taxon>
    </lineage>
</organism>
<dbReference type="Proteomes" id="UP000029725">
    <property type="component" value="Unassembled WGS sequence"/>
</dbReference>
<proteinExistence type="predicted"/>
<evidence type="ECO:0000313" key="3">
    <source>
        <dbReference type="Proteomes" id="UP000029725"/>
    </source>
</evidence>
<reference evidence="2 3" key="1">
    <citation type="submission" date="2014-04" db="EMBL/GenBank/DDBJ databases">
        <title>A new species of microsporidia sheds light on the evolution of extreme parasitism.</title>
        <authorList>
            <person name="Haag K.L."/>
            <person name="James T.Y."/>
            <person name="Larsson R."/>
            <person name="Schaer T.M."/>
            <person name="Refardt D."/>
            <person name="Pombert J.-F."/>
            <person name="Ebert D."/>
        </authorList>
    </citation>
    <scope>NUCLEOTIDE SEQUENCE [LARGE SCALE GENOMIC DNA]</scope>
    <source>
        <strain evidence="2 3">UGP3</strain>
        <tissue evidence="2">Spores</tissue>
    </source>
</reference>
<keyword evidence="1" id="KW-0812">Transmembrane</keyword>
<keyword evidence="3" id="KW-1185">Reference proteome</keyword>
<feature type="transmembrane region" description="Helical" evidence="1">
    <location>
        <begin position="20"/>
        <end position="38"/>
    </location>
</feature>
<dbReference type="RefSeq" id="XP_013237208.1">
    <property type="nucleotide sequence ID" value="XM_013381754.1"/>
</dbReference>
<accession>A0A098VPM4</accession>
<feature type="transmembrane region" description="Helical" evidence="1">
    <location>
        <begin position="227"/>
        <end position="245"/>
    </location>
</feature>
<feature type="transmembrane region" description="Helical" evidence="1">
    <location>
        <begin position="50"/>
        <end position="68"/>
    </location>
</feature>
<sequence length="407" mass="44869">MCESRLMELLQITHNANVHIPIISSLLLSAVTFLCLLFKSYLSKKLDNSFWNKLAPIICAAAALSHFLSHSSEYLGGFEQDIEVEKPVEANYASPSYPSVETSPNFWTLTRYLPVAMGSLGAFVIFYLLKIAHKHGSHHQNLLECGVLFSFGKSESTGNSTFFNMMPISGFEALAFHKIMETMAVSGGISEAKIFYQLIYSLLPFFCVTSTLIACKVLKCDSISNEYMSKVLNALSIGFFGFIAYDLTLDALSGGHHCHCHGHGHGHGSLTKYPLVKCITSCYMLAQFICLVLIVRYSDYISDSLAKYNDGKTTISIFGKERRLYLLAVFAIGLLDLVFFSMLILYVLIKKIPKAGFSSDLFGGKPMRLAALVLFTTLGCAISNAIHNVLPSSGDGKKPCCGKHHKH</sequence>
<dbReference type="EMBL" id="JMKJ01000521">
    <property type="protein sequence ID" value="KGG50764.1"/>
    <property type="molecule type" value="Genomic_DNA"/>
</dbReference>
<gene>
    <name evidence="2" type="ORF">DI09_56p20</name>
</gene>
<evidence type="ECO:0000313" key="2">
    <source>
        <dbReference type="EMBL" id="KGG50764.1"/>
    </source>
</evidence>
<comment type="caution">
    <text evidence="2">The sequence shown here is derived from an EMBL/GenBank/DDBJ whole genome shotgun (WGS) entry which is preliminary data.</text>
</comment>
<dbReference type="AlphaFoldDB" id="A0A098VPM4"/>
<dbReference type="HOGENOM" id="CLU_676320_0_0_1"/>
<feature type="transmembrane region" description="Helical" evidence="1">
    <location>
        <begin position="324"/>
        <end position="349"/>
    </location>
</feature>
<feature type="transmembrane region" description="Helical" evidence="1">
    <location>
        <begin position="274"/>
        <end position="295"/>
    </location>
</feature>
<name>A0A098VPM4_9MICR</name>
<dbReference type="GeneID" id="25260343"/>
<keyword evidence="1" id="KW-0472">Membrane</keyword>